<evidence type="ECO:0000313" key="2">
    <source>
        <dbReference type="Proteomes" id="UP000250443"/>
    </source>
</evidence>
<dbReference type="AlphaFoldDB" id="A0A2X2C8W7"/>
<dbReference type="RefSeq" id="WP_074828780.1">
    <property type="nucleotide sequence ID" value="NZ_DALZQD010000020.1"/>
</dbReference>
<accession>A0A2X2C8W7</accession>
<evidence type="ECO:0000313" key="1">
    <source>
        <dbReference type="EMBL" id="SPZ04962.1"/>
    </source>
</evidence>
<dbReference type="Proteomes" id="UP000250443">
    <property type="component" value="Unassembled WGS sequence"/>
</dbReference>
<sequence length="191" mass="20033">MVLPLAGLIASQGIRVVGAQALRHVAAKEAFGLAESALAKRAMPFLNDVMTAGEHFVPGRETLDRVSGLLNKPGMLGRLMGKADILQDLAKDSLLDLTKSLAERAVPGLGEAISITSHIKQASETFTATQDVASFMGAIGKIDFKGLMQTAPSIGSKYLTELANQLSEISQMAHVAPTPTPSPESTPGLSR</sequence>
<dbReference type="EMBL" id="UAUF01000010">
    <property type="protein sequence ID" value="SPZ04962.1"/>
    <property type="molecule type" value="Genomic_DNA"/>
</dbReference>
<gene>
    <name evidence="1" type="ORF">NCTC11842_01482</name>
</gene>
<reference evidence="1 2" key="1">
    <citation type="submission" date="2018-06" db="EMBL/GenBank/DDBJ databases">
        <authorList>
            <consortium name="Pathogen Informatics"/>
            <person name="Doyle S."/>
        </authorList>
    </citation>
    <scope>NUCLEOTIDE SEQUENCE [LARGE SCALE GENOMIC DNA]</scope>
    <source>
        <strain evidence="1 2">NCTC11842</strain>
    </source>
</reference>
<dbReference type="GeneID" id="300269217"/>
<name>A0A2X2C8W7_PSELU</name>
<proteinExistence type="predicted"/>
<organism evidence="1 2">
    <name type="scientific">Pseudomonas luteola</name>
    <dbReference type="NCBI Taxonomy" id="47886"/>
    <lineage>
        <taxon>Bacteria</taxon>
        <taxon>Pseudomonadati</taxon>
        <taxon>Pseudomonadota</taxon>
        <taxon>Gammaproteobacteria</taxon>
        <taxon>Pseudomonadales</taxon>
        <taxon>Pseudomonadaceae</taxon>
        <taxon>Pseudomonas</taxon>
    </lineage>
</organism>
<protein>
    <submittedName>
        <fullName evidence="1">Uncharacterized protein</fullName>
    </submittedName>
</protein>